<evidence type="ECO:0000259" key="1">
    <source>
        <dbReference type="Pfam" id="PF12550"/>
    </source>
</evidence>
<dbReference type="AlphaFoldDB" id="A0AAD6VG96"/>
<protein>
    <recommendedName>
        <fullName evidence="1">Transcription activator GCR1-like domain-containing protein</fullName>
    </recommendedName>
</protein>
<feature type="domain" description="Transcription activator GCR1-like" evidence="1">
    <location>
        <begin position="2"/>
        <end position="80"/>
    </location>
</feature>
<comment type="caution">
    <text evidence="2">The sequence shown here is derived from an EMBL/GenBank/DDBJ whole genome shotgun (WGS) entry which is preliminary data.</text>
</comment>
<evidence type="ECO:0000313" key="3">
    <source>
        <dbReference type="Proteomes" id="UP001219525"/>
    </source>
</evidence>
<name>A0AAD6VG96_9AGAR</name>
<dbReference type="InterPro" id="IPR022210">
    <property type="entry name" value="TF_GCR1-like"/>
</dbReference>
<reference evidence="2" key="1">
    <citation type="submission" date="2023-03" db="EMBL/GenBank/DDBJ databases">
        <title>Massive genome expansion in bonnet fungi (Mycena s.s.) driven by repeated elements and novel gene families across ecological guilds.</title>
        <authorList>
            <consortium name="Lawrence Berkeley National Laboratory"/>
            <person name="Harder C.B."/>
            <person name="Miyauchi S."/>
            <person name="Viragh M."/>
            <person name="Kuo A."/>
            <person name="Thoen E."/>
            <person name="Andreopoulos B."/>
            <person name="Lu D."/>
            <person name="Skrede I."/>
            <person name="Drula E."/>
            <person name="Henrissat B."/>
            <person name="Morin E."/>
            <person name="Kohler A."/>
            <person name="Barry K."/>
            <person name="LaButti K."/>
            <person name="Morin E."/>
            <person name="Salamov A."/>
            <person name="Lipzen A."/>
            <person name="Mereny Z."/>
            <person name="Hegedus B."/>
            <person name="Baldrian P."/>
            <person name="Stursova M."/>
            <person name="Weitz H."/>
            <person name="Taylor A."/>
            <person name="Grigoriev I.V."/>
            <person name="Nagy L.G."/>
            <person name="Martin F."/>
            <person name="Kauserud H."/>
        </authorList>
    </citation>
    <scope>NUCLEOTIDE SEQUENCE</scope>
    <source>
        <strain evidence="2">9144</strain>
    </source>
</reference>
<dbReference type="Proteomes" id="UP001219525">
    <property type="component" value="Unassembled WGS sequence"/>
</dbReference>
<organism evidence="2 3">
    <name type="scientific">Mycena pura</name>
    <dbReference type="NCBI Taxonomy" id="153505"/>
    <lineage>
        <taxon>Eukaryota</taxon>
        <taxon>Fungi</taxon>
        <taxon>Dikarya</taxon>
        <taxon>Basidiomycota</taxon>
        <taxon>Agaricomycotina</taxon>
        <taxon>Agaricomycetes</taxon>
        <taxon>Agaricomycetidae</taxon>
        <taxon>Agaricales</taxon>
        <taxon>Marasmiineae</taxon>
        <taxon>Mycenaceae</taxon>
        <taxon>Mycena</taxon>
    </lineage>
</organism>
<dbReference type="Pfam" id="PF12550">
    <property type="entry name" value="GCR1_C"/>
    <property type="match status" value="1"/>
</dbReference>
<accession>A0AAD6VG96</accession>
<keyword evidence="3" id="KW-1185">Reference proteome</keyword>
<sequence length="118" mass="13572">MTVAEIWNCWSVGEVVFGAHPGQKPPIRLVEQHFKAKWRPSNMARKFWQRFREISEWIEEQVSTNSKSPEACLQELEALRVANSTRSSVEKQIIMIPLGVNALAQLPEKQRKDAAKSR</sequence>
<proteinExistence type="predicted"/>
<evidence type="ECO:0000313" key="2">
    <source>
        <dbReference type="EMBL" id="KAJ7208892.1"/>
    </source>
</evidence>
<dbReference type="EMBL" id="JARJCW010000032">
    <property type="protein sequence ID" value="KAJ7208892.1"/>
    <property type="molecule type" value="Genomic_DNA"/>
</dbReference>
<gene>
    <name evidence="2" type="ORF">GGX14DRAFT_395516</name>
</gene>